<name>L0FZZ4_ECHVK</name>
<dbReference type="RefSeq" id="WP_015265761.1">
    <property type="nucleotide sequence ID" value="NC_019904.1"/>
</dbReference>
<feature type="chain" id="PRO_5003942134" description="Conjugal transfer protein TraI" evidence="1">
    <location>
        <begin position="26"/>
        <end position="228"/>
    </location>
</feature>
<evidence type="ECO:0000313" key="3">
    <source>
        <dbReference type="Proteomes" id="UP000010796"/>
    </source>
</evidence>
<sequence>MKTKKYITTLTLALTLGLATLPQQKAEAVPLSVIIKVIKEAIKKVIKAIDLKVQRLQNQTLWLQHAQKVLENTLSKLKLEEISNWNDKQREQYQNLFDELWQVKNALSQYKRVKEIAEKQARLVEEYHRVWPVLSSHTAFTPKEKQAMAATYGEILEESLENLDYLLDVMTAFSMQMNDAERLRIIHDTDRRVTRNLNDLRRFNRHNLSIAENRKRWDRQPLKQWYEK</sequence>
<dbReference type="HOGENOM" id="CLU_1287665_0_0_10"/>
<feature type="signal peptide" evidence="1">
    <location>
        <begin position="1"/>
        <end position="25"/>
    </location>
</feature>
<evidence type="ECO:0000256" key="1">
    <source>
        <dbReference type="SAM" id="SignalP"/>
    </source>
</evidence>
<dbReference type="KEGG" id="evi:Echvi_1946"/>
<dbReference type="OrthoDB" id="793529at2"/>
<reference evidence="3" key="1">
    <citation type="submission" date="2012-02" db="EMBL/GenBank/DDBJ databases">
        <title>The complete genome of Echinicola vietnamensis DSM 17526.</title>
        <authorList>
            <person name="Lucas S."/>
            <person name="Copeland A."/>
            <person name="Lapidus A."/>
            <person name="Glavina del Rio T."/>
            <person name="Dalin E."/>
            <person name="Tice H."/>
            <person name="Bruce D."/>
            <person name="Goodwin L."/>
            <person name="Pitluck S."/>
            <person name="Peters L."/>
            <person name="Ovchinnikova G."/>
            <person name="Teshima H."/>
            <person name="Kyrpides N."/>
            <person name="Mavromatis K."/>
            <person name="Ivanova N."/>
            <person name="Brettin T."/>
            <person name="Detter J.C."/>
            <person name="Han C."/>
            <person name="Larimer F."/>
            <person name="Land M."/>
            <person name="Hauser L."/>
            <person name="Markowitz V."/>
            <person name="Cheng J.-F."/>
            <person name="Hugenholtz P."/>
            <person name="Woyke T."/>
            <person name="Wu D."/>
            <person name="Brambilla E."/>
            <person name="Klenk H.-P."/>
            <person name="Eisen J.A."/>
        </authorList>
    </citation>
    <scope>NUCLEOTIDE SEQUENCE [LARGE SCALE GENOMIC DNA]</scope>
    <source>
        <strain evidence="3">DSM 17526 / LMG 23754 / KMM 6221</strain>
    </source>
</reference>
<evidence type="ECO:0000313" key="2">
    <source>
        <dbReference type="EMBL" id="AGA78200.1"/>
    </source>
</evidence>
<organism evidence="2 3">
    <name type="scientific">Echinicola vietnamensis (strain DSM 17526 / LMG 23754 / KMM 6221)</name>
    <dbReference type="NCBI Taxonomy" id="926556"/>
    <lineage>
        <taxon>Bacteria</taxon>
        <taxon>Pseudomonadati</taxon>
        <taxon>Bacteroidota</taxon>
        <taxon>Cytophagia</taxon>
        <taxon>Cytophagales</taxon>
        <taxon>Cyclobacteriaceae</taxon>
        <taxon>Echinicola</taxon>
    </lineage>
</organism>
<evidence type="ECO:0008006" key="4">
    <source>
        <dbReference type="Google" id="ProtNLM"/>
    </source>
</evidence>
<dbReference type="STRING" id="926556.Echvi_1946"/>
<accession>L0FZZ4</accession>
<gene>
    <name evidence="2" type="ordered locus">Echvi_1946</name>
</gene>
<dbReference type="eggNOG" id="COG0497">
    <property type="taxonomic scope" value="Bacteria"/>
</dbReference>
<dbReference type="Proteomes" id="UP000010796">
    <property type="component" value="Chromosome"/>
</dbReference>
<dbReference type="AlphaFoldDB" id="L0FZZ4"/>
<keyword evidence="3" id="KW-1185">Reference proteome</keyword>
<keyword evidence="1" id="KW-0732">Signal</keyword>
<dbReference type="EMBL" id="CP003346">
    <property type="protein sequence ID" value="AGA78200.1"/>
    <property type="molecule type" value="Genomic_DNA"/>
</dbReference>
<protein>
    <recommendedName>
        <fullName evidence="4">Conjugal transfer protein TraI</fullName>
    </recommendedName>
</protein>
<proteinExistence type="predicted"/>